<dbReference type="GO" id="GO:0003924">
    <property type="term" value="F:GTPase activity"/>
    <property type="evidence" value="ECO:0007669"/>
    <property type="project" value="TreeGrafter"/>
</dbReference>
<keyword evidence="2" id="KW-0342">GTP-binding</keyword>
<dbReference type="Proteomes" id="UP001341281">
    <property type="component" value="Chromosome 02"/>
</dbReference>
<dbReference type="GO" id="GO:0032543">
    <property type="term" value="P:mitochondrial translation"/>
    <property type="evidence" value="ECO:0007669"/>
    <property type="project" value="TreeGrafter"/>
</dbReference>
<dbReference type="GO" id="GO:0005739">
    <property type="term" value="C:mitochondrion"/>
    <property type="evidence" value="ECO:0007669"/>
    <property type="project" value="TreeGrafter"/>
</dbReference>
<proteinExistence type="predicted"/>
<dbReference type="EMBL" id="CP144746">
    <property type="protein sequence ID" value="WVZ57708.1"/>
    <property type="molecule type" value="Genomic_DNA"/>
</dbReference>
<dbReference type="Pfam" id="PF01926">
    <property type="entry name" value="MMR_HSR1"/>
    <property type="match status" value="1"/>
</dbReference>
<accession>A0AAQ3SNC4</accession>
<dbReference type="PANTHER" id="PTHR45782">
    <property type="entry name" value="MITOCHONDRIAL RIBOSOME-ASSOCIATED GTPASE 1"/>
    <property type="match status" value="1"/>
</dbReference>
<keyword evidence="1" id="KW-0547">Nucleotide-binding</keyword>
<dbReference type="PANTHER" id="PTHR45782:SF1">
    <property type="entry name" value="DAR GTPASE 2, MITOCHONDRIAL"/>
    <property type="match status" value="1"/>
</dbReference>
<evidence type="ECO:0000256" key="2">
    <source>
        <dbReference type="ARBA" id="ARBA00023134"/>
    </source>
</evidence>
<dbReference type="AlphaFoldDB" id="A0AAQ3SNC4"/>
<dbReference type="GO" id="GO:0005525">
    <property type="term" value="F:GTP binding"/>
    <property type="evidence" value="ECO:0007669"/>
    <property type="project" value="UniProtKB-KW"/>
</dbReference>
<evidence type="ECO:0000313" key="4">
    <source>
        <dbReference type="EMBL" id="WVZ57708.1"/>
    </source>
</evidence>
<dbReference type="SUPFAM" id="SSF52540">
    <property type="entry name" value="P-loop containing nucleoside triphosphate hydrolases"/>
    <property type="match status" value="1"/>
</dbReference>
<dbReference type="InterPro" id="IPR030378">
    <property type="entry name" value="G_CP_dom"/>
</dbReference>
<evidence type="ECO:0000313" key="5">
    <source>
        <dbReference type="Proteomes" id="UP001341281"/>
    </source>
</evidence>
<dbReference type="InterPro" id="IPR006073">
    <property type="entry name" value="GTP-bd"/>
</dbReference>
<evidence type="ECO:0000256" key="1">
    <source>
        <dbReference type="ARBA" id="ARBA00022741"/>
    </source>
</evidence>
<reference evidence="4 5" key="1">
    <citation type="submission" date="2024-02" db="EMBL/GenBank/DDBJ databases">
        <title>High-quality chromosome-scale genome assembly of Pensacola bahiagrass (Paspalum notatum Flugge var. saurae).</title>
        <authorList>
            <person name="Vega J.M."/>
            <person name="Podio M."/>
            <person name="Orjuela J."/>
            <person name="Siena L.A."/>
            <person name="Pessino S.C."/>
            <person name="Combes M.C."/>
            <person name="Mariac C."/>
            <person name="Albertini E."/>
            <person name="Pupilli F."/>
            <person name="Ortiz J.P.A."/>
            <person name="Leblanc O."/>
        </authorList>
    </citation>
    <scope>NUCLEOTIDE SEQUENCE [LARGE SCALE GENOMIC DNA]</scope>
    <source>
        <strain evidence="4">R1</strain>
        <tissue evidence="4">Leaf</tissue>
    </source>
</reference>
<sequence>MAAEAVSRRLAEAVRELSGAWYGRHMAAAERAIRTRLPLVDLVVEVRDARAPASSAFQPLHRRTPLEPDGRRVVVLNKADLADPSETELLVVVQRWMAYMKKQRSCPWVAAVNSHNRESIKELLNVVRSRIREIKHGKNDCTGTVLLVGIPNVGKSAIVNAMHQIGRIGAAEKGKLKHAIVSSHPGETRDIIGYKVASHPNIYVLDTPGVLSPRFVNEDSGPRLALIGAIKDSLLEEYDIAQFLLAIVNSREEYRKWENLNQVGDNTSCGNSITSRSHNNKRQYASDHTQDFIVRTVRQMLSETISSFKGDLGEVDEFKRLISYQLVSLQEAFKVSTEPTLLALGCPRRPGLGGSDRAIPVFRDMMILIPIAFLVRNRTERCIDLARQRPTLLRCSADLTDQWTGHRCTAYERYNAPM</sequence>
<keyword evidence="5" id="KW-1185">Reference proteome</keyword>
<protein>
    <recommendedName>
        <fullName evidence="3">CP-type G domain-containing protein</fullName>
    </recommendedName>
</protein>
<name>A0AAQ3SNC4_PASNO</name>
<feature type="domain" description="CP-type G" evidence="3">
    <location>
        <begin position="29"/>
        <end position="213"/>
    </location>
</feature>
<organism evidence="4 5">
    <name type="scientific">Paspalum notatum var. saurae</name>
    <dbReference type="NCBI Taxonomy" id="547442"/>
    <lineage>
        <taxon>Eukaryota</taxon>
        <taxon>Viridiplantae</taxon>
        <taxon>Streptophyta</taxon>
        <taxon>Embryophyta</taxon>
        <taxon>Tracheophyta</taxon>
        <taxon>Spermatophyta</taxon>
        <taxon>Magnoliopsida</taxon>
        <taxon>Liliopsida</taxon>
        <taxon>Poales</taxon>
        <taxon>Poaceae</taxon>
        <taxon>PACMAD clade</taxon>
        <taxon>Panicoideae</taxon>
        <taxon>Andropogonodae</taxon>
        <taxon>Paspaleae</taxon>
        <taxon>Paspalinae</taxon>
        <taxon>Paspalum</taxon>
    </lineage>
</organism>
<dbReference type="InterPro" id="IPR027417">
    <property type="entry name" value="P-loop_NTPase"/>
</dbReference>
<evidence type="ECO:0000259" key="3">
    <source>
        <dbReference type="PROSITE" id="PS51721"/>
    </source>
</evidence>
<dbReference type="Gene3D" id="3.40.50.300">
    <property type="entry name" value="P-loop containing nucleotide triphosphate hydrolases"/>
    <property type="match status" value="1"/>
</dbReference>
<dbReference type="PROSITE" id="PS51721">
    <property type="entry name" value="G_CP"/>
    <property type="match status" value="1"/>
</dbReference>
<gene>
    <name evidence="4" type="ORF">U9M48_008061</name>
</gene>
<dbReference type="CDD" id="cd01856">
    <property type="entry name" value="YlqF"/>
    <property type="match status" value="1"/>
</dbReference>